<evidence type="ECO:0000256" key="1">
    <source>
        <dbReference type="SAM" id="MobiDB-lite"/>
    </source>
</evidence>
<evidence type="ECO:0000256" key="2">
    <source>
        <dbReference type="SAM" id="SignalP"/>
    </source>
</evidence>
<evidence type="ECO:0000313" key="3">
    <source>
        <dbReference type="EMBL" id="MCD2165628.1"/>
    </source>
</evidence>
<proteinExistence type="predicted"/>
<protein>
    <submittedName>
        <fullName evidence="3">Uncharacterized protein</fullName>
    </submittedName>
</protein>
<feature type="region of interest" description="Disordered" evidence="1">
    <location>
        <begin position="88"/>
        <end position="119"/>
    </location>
</feature>
<sequence>MKMWKYVVALLVPGVMASASLAQVQSGATDSAAAAEVTTAQATPCDGAVMYALNNWYQVQRCESSGFLVPEEIAQSSADFLAAHQGIEQDVRSQSPRAQQAQALAGTSPWDWNDPGNRSTLENLCRDTLQSQKRMVSEPSWRESLSCAR</sequence>
<keyword evidence="4" id="KW-1185">Reference proteome</keyword>
<dbReference type="EMBL" id="JAJNCT010000010">
    <property type="protein sequence ID" value="MCD2165628.1"/>
    <property type="molecule type" value="Genomic_DNA"/>
</dbReference>
<dbReference type="AlphaFoldDB" id="A0AAW4XX47"/>
<dbReference type="Proteomes" id="UP001199260">
    <property type="component" value="Unassembled WGS sequence"/>
</dbReference>
<name>A0AAW4XX47_9BURK</name>
<organism evidence="3 4">
    <name type="scientific">Comamonas koreensis</name>
    <dbReference type="NCBI Taxonomy" id="160825"/>
    <lineage>
        <taxon>Bacteria</taxon>
        <taxon>Pseudomonadati</taxon>
        <taxon>Pseudomonadota</taxon>
        <taxon>Betaproteobacteria</taxon>
        <taxon>Burkholderiales</taxon>
        <taxon>Comamonadaceae</taxon>
        <taxon>Comamonas</taxon>
    </lineage>
</organism>
<reference evidence="3 4" key="1">
    <citation type="submission" date="2021-11" db="EMBL/GenBank/DDBJ databases">
        <title>Genome sequence.</title>
        <authorList>
            <person name="Sun Q."/>
        </authorList>
    </citation>
    <scope>NUCLEOTIDE SEQUENCE [LARGE SCALE GENOMIC DNA]</scope>
    <source>
        <strain evidence="3 4">KCTC 12005</strain>
    </source>
</reference>
<gene>
    <name evidence="3" type="ORF">LPW39_10820</name>
</gene>
<accession>A0AAW4XX47</accession>
<comment type="caution">
    <text evidence="3">The sequence shown here is derived from an EMBL/GenBank/DDBJ whole genome shotgun (WGS) entry which is preliminary data.</text>
</comment>
<evidence type="ECO:0000313" key="4">
    <source>
        <dbReference type="Proteomes" id="UP001199260"/>
    </source>
</evidence>
<dbReference type="RefSeq" id="WP_230774493.1">
    <property type="nucleotide sequence ID" value="NZ_JAJNCT010000010.1"/>
</dbReference>
<keyword evidence="2" id="KW-0732">Signal</keyword>
<feature type="signal peptide" evidence="2">
    <location>
        <begin position="1"/>
        <end position="22"/>
    </location>
</feature>
<feature type="chain" id="PRO_5043655327" evidence="2">
    <location>
        <begin position="23"/>
        <end position="149"/>
    </location>
</feature>